<organism evidence="7 8">
    <name type="scientific">Prauserella halophila</name>
    <dbReference type="NCBI Taxonomy" id="185641"/>
    <lineage>
        <taxon>Bacteria</taxon>
        <taxon>Bacillati</taxon>
        <taxon>Actinomycetota</taxon>
        <taxon>Actinomycetes</taxon>
        <taxon>Pseudonocardiales</taxon>
        <taxon>Pseudonocardiaceae</taxon>
        <taxon>Prauserella</taxon>
    </lineage>
</organism>
<reference evidence="7 8" key="1">
    <citation type="journal article" date="2019" name="Int. J. Syst. Evol. Microbiol.">
        <title>The Global Catalogue of Microorganisms (GCM) 10K type strain sequencing project: providing services to taxonomists for standard genome sequencing and annotation.</title>
        <authorList>
            <consortium name="The Broad Institute Genomics Platform"/>
            <consortium name="The Broad Institute Genome Sequencing Center for Infectious Disease"/>
            <person name="Wu L."/>
            <person name="Ma J."/>
        </authorList>
    </citation>
    <scope>NUCLEOTIDE SEQUENCE [LARGE SCALE GENOMIC DNA]</scope>
    <source>
        <strain evidence="7 8">JCM 13023</strain>
    </source>
</reference>
<protein>
    <recommendedName>
        <fullName evidence="6">DUF202 domain-containing protein</fullName>
    </recommendedName>
</protein>
<comment type="subcellular location">
    <subcellularLocation>
        <location evidence="1">Endomembrane system</location>
        <topology evidence="1">Multi-pass membrane protein</topology>
    </subcellularLocation>
</comment>
<comment type="caution">
    <text evidence="7">The sequence shown here is derived from an EMBL/GenBank/DDBJ whole genome shotgun (WGS) entry which is preliminary data.</text>
</comment>
<evidence type="ECO:0000256" key="2">
    <source>
        <dbReference type="ARBA" id="ARBA00022692"/>
    </source>
</evidence>
<feature type="domain" description="DUF202" evidence="6">
    <location>
        <begin position="8"/>
        <end position="73"/>
    </location>
</feature>
<evidence type="ECO:0000313" key="8">
    <source>
        <dbReference type="Proteomes" id="UP001500653"/>
    </source>
</evidence>
<evidence type="ECO:0000313" key="7">
    <source>
        <dbReference type="EMBL" id="GAA1249176.1"/>
    </source>
</evidence>
<feature type="transmembrane region" description="Helical" evidence="5">
    <location>
        <begin position="83"/>
        <end position="104"/>
    </location>
</feature>
<evidence type="ECO:0000259" key="6">
    <source>
        <dbReference type="Pfam" id="PF02656"/>
    </source>
</evidence>
<dbReference type="InterPro" id="IPR003807">
    <property type="entry name" value="DUF202"/>
</dbReference>
<proteinExistence type="predicted"/>
<keyword evidence="4 5" id="KW-0472">Membrane</keyword>
<dbReference type="RefSeq" id="WP_253865843.1">
    <property type="nucleotide sequence ID" value="NZ_BAAALN010000016.1"/>
</dbReference>
<dbReference type="Proteomes" id="UP001500653">
    <property type="component" value="Unassembled WGS sequence"/>
</dbReference>
<evidence type="ECO:0000256" key="1">
    <source>
        <dbReference type="ARBA" id="ARBA00004127"/>
    </source>
</evidence>
<keyword evidence="3 5" id="KW-1133">Transmembrane helix</keyword>
<feature type="transmembrane region" description="Helical" evidence="5">
    <location>
        <begin position="43"/>
        <end position="63"/>
    </location>
</feature>
<keyword evidence="2 5" id="KW-0812">Transmembrane</keyword>
<dbReference type="Pfam" id="PF02656">
    <property type="entry name" value="DUF202"/>
    <property type="match status" value="1"/>
</dbReference>
<evidence type="ECO:0000256" key="3">
    <source>
        <dbReference type="ARBA" id="ARBA00022989"/>
    </source>
</evidence>
<dbReference type="EMBL" id="BAAALN010000016">
    <property type="protein sequence ID" value="GAA1249176.1"/>
    <property type="molecule type" value="Genomic_DNA"/>
</dbReference>
<gene>
    <name evidence="7" type="ORF">GCM10009676_39550</name>
</gene>
<sequence>MPRPAPDRPGLQPERTELSWERTAAAFLANGILILVRPHEPLTVPRVGIAIAAIATAGTVAWFGGRRSRRVQDQRTLRVRNRWLTAIVGGFSVTVFLYLLTAGAPRA</sequence>
<evidence type="ECO:0000256" key="4">
    <source>
        <dbReference type="ARBA" id="ARBA00023136"/>
    </source>
</evidence>
<keyword evidence="8" id="KW-1185">Reference proteome</keyword>
<accession>A0ABN1WGK1</accession>
<evidence type="ECO:0000256" key="5">
    <source>
        <dbReference type="SAM" id="Phobius"/>
    </source>
</evidence>
<name>A0ABN1WGK1_9PSEU</name>